<protein>
    <submittedName>
        <fullName evidence="3">D-alanyl-D-alanine carboxypeptidase / D-alanyl-D-alanine-endopeptidase (Penicillin-binding protein 4)</fullName>
    </submittedName>
</protein>
<dbReference type="Pfam" id="PF02113">
    <property type="entry name" value="Peptidase_S13"/>
    <property type="match status" value="2"/>
</dbReference>
<organism evidence="3 4">
    <name type="scientific">Actinoalloteichus caeruleus DSM 43889</name>
    <dbReference type="NCBI Taxonomy" id="1120930"/>
    <lineage>
        <taxon>Bacteria</taxon>
        <taxon>Bacillati</taxon>
        <taxon>Actinomycetota</taxon>
        <taxon>Actinomycetes</taxon>
        <taxon>Pseudonocardiales</taxon>
        <taxon>Pseudonocardiaceae</taxon>
        <taxon>Actinoalloteichus</taxon>
        <taxon>Actinoalloteichus cyanogriseus</taxon>
    </lineage>
</organism>
<keyword evidence="3" id="KW-0121">Carboxypeptidase</keyword>
<dbReference type="PANTHER" id="PTHR30023:SF0">
    <property type="entry name" value="PENICILLIN-SENSITIVE CARBOXYPEPTIDASE A"/>
    <property type="match status" value="1"/>
</dbReference>
<comment type="caution">
    <text evidence="3">The sequence shown here is derived from an EMBL/GenBank/DDBJ whole genome shotgun (WGS) entry which is preliminary data.</text>
</comment>
<evidence type="ECO:0000313" key="3">
    <source>
        <dbReference type="EMBL" id="MCP2332689.1"/>
    </source>
</evidence>
<dbReference type="InterPro" id="IPR000667">
    <property type="entry name" value="Peptidase_S13"/>
</dbReference>
<accession>A0ABT1JK67</accession>
<dbReference type="EMBL" id="AUBJ02000001">
    <property type="protein sequence ID" value="MCP2332689.1"/>
    <property type="molecule type" value="Genomic_DNA"/>
</dbReference>
<dbReference type="InterPro" id="IPR012338">
    <property type="entry name" value="Beta-lactam/transpept-like"/>
</dbReference>
<keyword evidence="4" id="KW-1185">Reference proteome</keyword>
<dbReference type="Gene3D" id="3.40.710.10">
    <property type="entry name" value="DD-peptidase/beta-lactamase superfamily"/>
    <property type="match status" value="2"/>
</dbReference>
<dbReference type="NCBIfam" id="TIGR00666">
    <property type="entry name" value="PBP4"/>
    <property type="match status" value="1"/>
</dbReference>
<dbReference type="PRINTS" id="PR00922">
    <property type="entry name" value="DADACBPTASE3"/>
</dbReference>
<dbReference type="Proteomes" id="UP000791080">
    <property type="component" value="Unassembled WGS sequence"/>
</dbReference>
<dbReference type="PANTHER" id="PTHR30023">
    <property type="entry name" value="D-ALANYL-D-ALANINE CARBOXYPEPTIDASE"/>
    <property type="match status" value="1"/>
</dbReference>
<reference evidence="3 4" key="2">
    <citation type="submission" date="2022-06" db="EMBL/GenBank/DDBJ databases">
        <title>Genomic Encyclopedia of Type Strains, Phase I: the one thousand microbial genomes (KMG-I) project.</title>
        <authorList>
            <person name="Kyrpides N."/>
        </authorList>
    </citation>
    <scope>NUCLEOTIDE SEQUENCE [LARGE SCALE GENOMIC DNA]</scope>
    <source>
        <strain evidence="3 4">DSM 43889</strain>
    </source>
</reference>
<keyword evidence="3" id="KW-0645">Protease</keyword>
<reference evidence="3 4" key="1">
    <citation type="submission" date="2013-07" db="EMBL/GenBank/DDBJ databases">
        <authorList>
            <consortium name="DOE Joint Genome Institute"/>
            <person name="Reeve W."/>
            <person name="Huntemann M."/>
            <person name="Han J."/>
            <person name="Chen A."/>
            <person name="Kyrpides N."/>
            <person name="Mavromatis K."/>
            <person name="Markowitz V."/>
            <person name="Palaniappan K."/>
            <person name="Ivanova N."/>
            <person name="Schaumberg A."/>
            <person name="Pati A."/>
            <person name="Liolios K."/>
            <person name="Nordberg H.P."/>
            <person name="Cantor M.N."/>
            <person name="Hua S.X."/>
            <person name="Woyke T."/>
        </authorList>
    </citation>
    <scope>NUCLEOTIDE SEQUENCE [LARGE SCALE GENOMIC DNA]</scope>
    <source>
        <strain evidence="3 4">DSM 43889</strain>
    </source>
</reference>
<dbReference type="SUPFAM" id="SSF56601">
    <property type="entry name" value="beta-lactamase/transpeptidase-like"/>
    <property type="match status" value="1"/>
</dbReference>
<dbReference type="GO" id="GO:0004180">
    <property type="term" value="F:carboxypeptidase activity"/>
    <property type="evidence" value="ECO:0007669"/>
    <property type="project" value="UniProtKB-KW"/>
</dbReference>
<proteinExistence type="inferred from homology"/>
<evidence type="ECO:0000256" key="2">
    <source>
        <dbReference type="ARBA" id="ARBA00022801"/>
    </source>
</evidence>
<comment type="similarity">
    <text evidence="1">Belongs to the peptidase S13 family.</text>
</comment>
<keyword evidence="2" id="KW-0378">Hydrolase</keyword>
<evidence type="ECO:0000256" key="1">
    <source>
        <dbReference type="ARBA" id="ARBA00006096"/>
    </source>
</evidence>
<name>A0ABT1JK67_ACTCY</name>
<evidence type="ECO:0000313" key="4">
    <source>
        <dbReference type="Proteomes" id="UP000791080"/>
    </source>
</evidence>
<sequence>MVAVGTVTAFTVEPVGRFLGLRGPEVAPGPPAPPAVEPDPVLRALDLGASGPSAEGLTARLDQVGASPALGNLSGVVLDPASGETLWALDEAVPRTPASTTKLLTAAAILLTVEHDTTLETRVVQGEEPGTLVLVGGGDPTLSVLPRDTPTYNYPDAARLDDLVEQVQAATSEPVERIVVDASRYTGERLAPGVGESDVPGGHIAPVEPVMLDVDRQDPLLATTPRSSEPALAVGRALGERLGVPPDAVAVSREPVAGEGATVLGEVSSPSIERMVESMVLTSDNTLAETLARELAIATGHEPSFAGATTAILEVLAEHGLDVSTVALSDASGMSTENDISPAVLAELLAEAVGPDRPDEVAMMLRPMLPGLPVAGASGTLGGRYIDNAREGRGWVQAKTGTLTGVSTLAGIVTDVEGKLLVFALMSDGANTLEARAALDEMAAAIRTCGCR</sequence>
<gene>
    <name evidence="3" type="ORF">G443_002959</name>
</gene>